<keyword evidence="4" id="KW-1185">Reference proteome</keyword>
<evidence type="ECO:0000259" key="2">
    <source>
        <dbReference type="PROSITE" id="PS50887"/>
    </source>
</evidence>
<protein>
    <submittedName>
        <fullName evidence="3">GGDEF domain-containing protein</fullName>
    </submittedName>
</protein>
<feature type="domain" description="GGDEF" evidence="2">
    <location>
        <begin position="201"/>
        <end position="335"/>
    </location>
</feature>
<proteinExistence type="predicted"/>
<name>A0ABX1R601_9ALTE</name>
<dbReference type="PROSITE" id="PS50887">
    <property type="entry name" value="GGDEF"/>
    <property type="match status" value="1"/>
</dbReference>
<dbReference type="InterPro" id="IPR029787">
    <property type="entry name" value="Nucleotide_cyclase"/>
</dbReference>
<evidence type="ECO:0000313" key="4">
    <source>
        <dbReference type="Proteomes" id="UP000709336"/>
    </source>
</evidence>
<accession>A0ABX1R601</accession>
<dbReference type="Pfam" id="PF13185">
    <property type="entry name" value="GAF_2"/>
    <property type="match status" value="1"/>
</dbReference>
<evidence type="ECO:0000256" key="1">
    <source>
        <dbReference type="SAM" id="MobiDB-lite"/>
    </source>
</evidence>
<dbReference type="InterPro" id="IPR000160">
    <property type="entry name" value="GGDEF_dom"/>
</dbReference>
<comment type="caution">
    <text evidence="3">The sequence shown here is derived from an EMBL/GenBank/DDBJ whole genome shotgun (WGS) entry which is preliminary data.</text>
</comment>
<dbReference type="RefSeq" id="WP_169211439.1">
    <property type="nucleotide sequence ID" value="NZ_JAATNW010000006.1"/>
</dbReference>
<organism evidence="3 4">
    <name type="scientific">Alteromonas ponticola</name>
    <dbReference type="NCBI Taxonomy" id="2720613"/>
    <lineage>
        <taxon>Bacteria</taxon>
        <taxon>Pseudomonadati</taxon>
        <taxon>Pseudomonadota</taxon>
        <taxon>Gammaproteobacteria</taxon>
        <taxon>Alteromonadales</taxon>
        <taxon>Alteromonadaceae</taxon>
        <taxon>Alteromonas/Salinimonas group</taxon>
        <taxon>Alteromonas</taxon>
    </lineage>
</organism>
<dbReference type="EMBL" id="JAATNW010000006">
    <property type="protein sequence ID" value="NMH60897.1"/>
    <property type="molecule type" value="Genomic_DNA"/>
</dbReference>
<sequence length="352" mass="38804">MPTQIQLFEVIAIQRDISKIGMDVSSVLNLVVKRVLNLLDTDGAAIELKEGNLMVYRAASGIAASHLGLHLDVNSSLSGHCATTGKAQFCDDTSDHPLVDKKASLALGIGSMLMVPLTHETQTVGVLKVMSKQVSAFKRTDLVLLNLLSEQIAATVYFCEQLSADKLLRLARRDEMTGLANRSVFMEQLRALISVNQDSRTPFSILIIDMDNLKYVNDTFGHRAGDKLIIEFTARLKLALPEVDTIARLGGDEFGIILNSLAGHKELNLLRKNLREHFLDDLDFEGNVLPLDASIGGATFPEDGDNIAELVEKADQRMYAQKRSKKRERAVETSEHRFANQIGTKPNPVKPN</sequence>
<feature type="compositionally biased region" description="Basic and acidic residues" evidence="1">
    <location>
        <begin position="329"/>
        <end position="338"/>
    </location>
</feature>
<dbReference type="Gene3D" id="3.30.450.40">
    <property type="match status" value="1"/>
</dbReference>
<dbReference type="SUPFAM" id="SSF55781">
    <property type="entry name" value="GAF domain-like"/>
    <property type="match status" value="1"/>
</dbReference>
<gene>
    <name evidence="3" type="ORF">HCJ96_12740</name>
</gene>
<dbReference type="InterPro" id="IPR029016">
    <property type="entry name" value="GAF-like_dom_sf"/>
</dbReference>
<dbReference type="SMART" id="SM00065">
    <property type="entry name" value="GAF"/>
    <property type="match status" value="1"/>
</dbReference>
<dbReference type="CDD" id="cd01949">
    <property type="entry name" value="GGDEF"/>
    <property type="match status" value="1"/>
</dbReference>
<dbReference type="SUPFAM" id="SSF55073">
    <property type="entry name" value="Nucleotide cyclase"/>
    <property type="match status" value="1"/>
</dbReference>
<dbReference type="SMART" id="SM00267">
    <property type="entry name" value="GGDEF"/>
    <property type="match status" value="1"/>
</dbReference>
<dbReference type="InterPro" id="IPR003018">
    <property type="entry name" value="GAF"/>
</dbReference>
<evidence type="ECO:0000313" key="3">
    <source>
        <dbReference type="EMBL" id="NMH60897.1"/>
    </source>
</evidence>
<feature type="region of interest" description="Disordered" evidence="1">
    <location>
        <begin position="322"/>
        <end position="352"/>
    </location>
</feature>
<dbReference type="PANTHER" id="PTHR46663">
    <property type="entry name" value="DIGUANYLATE CYCLASE DGCT-RELATED"/>
    <property type="match status" value="1"/>
</dbReference>
<dbReference type="PANTHER" id="PTHR46663:SF2">
    <property type="entry name" value="GGDEF DOMAIN-CONTAINING PROTEIN"/>
    <property type="match status" value="1"/>
</dbReference>
<dbReference type="NCBIfam" id="TIGR00254">
    <property type="entry name" value="GGDEF"/>
    <property type="match status" value="1"/>
</dbReference>
<dbReference type="InterPro" id="IPR043128">
    <property type="entry name" value="Rev_trsase/Diguanyl_cyclase"/>
</dbReference>
<dbReference type="Gene3D" id="3.30.70.270">
    <property type="match status" value="1"/>
</dbReference>
<dbReference type="Proteomes" id="UP000709336">
    <property type="component" value="Unassembled WGS sequence"/>
</dbReference>
<reference evidence="3 4" key="1">
    <citation type="submission" date="2020-03" db="EMBL/GenBank/DDBJ databases">
        <title>Alteromonas ponticola sp. nov., isolated from seawater.</title>
        <authorList>
            <person name="Yoon J.-H."/>
            <person name="Kim Y.-O."/>
        </authorList>
    </citation>
    <scope>NUCLEOTIDE SEQUENCE [LARGE SCALE GENOMIC DNA]</scope>
    <source>
        <strain evidence="3 4">MYP5</strain>
    </source>
</reference>
<dbReference type="Pfam" id="PF00990">
    <property type="entry name" value="GGDEF"/>
    <property type="match status" value="1"/>
</dbReference>
<dbReference type="InterPro" id="IPR052163">
    <property type="entry name" value="DGC-Regulatory_Protein"/>
</dbReference>